<gene>
    <name evidence="1" type="primary">NCL1_49928</name>
    <name evidence="1" type="ORF">TNCV_3194131</name>
</gene>
<proteinExistence type="predicted"/>
<dbReference type="AlphaFoldDB" id="A0A8X6RAM5"/>
<protein>
    <submittedName>
        <fullName evidence="1">Uncharacterized protein</fullName>
    </submittedName>
</protein>
<keyword evidence="2" id="KW-1185">Reference proteome</keyword>
<organism evidence="1 2">
    <name type="scientific">Trichonephila clavipes</name>
    <name type="common">Golden silk orbweaver</name>
    <name type="synonym">Nephila clavipes</name>
    <dbReference type="NCBI Taxonomy" id="2585209"/>
    <lineage>
        <taxon>Eukaryota</taxon>
        <taxon>Metazoa</taxon>
        <taxon>Ecdysozoa</taxon>
        <taxon>Arthropoda</taxon>
        <taxon>Chelicerata</taxon>
        <taxon>Arachnida</taxon>
        <taxon>Araneae</taxon>
        <taxon>Araneomorphae</taxon>
        <taxon>Entelegynae</taxon>
        <taxon>Araneoidea</taxon>
        <taxon>Nephilidae</taxon>
        <taxon>Trichonephila</taxon>
    </lineage>
</organism>
<reference evidence="1" key="1">
    <citation type="submission" date="2020-08" db="EMBL/GenBank/DDBJ databases">
        <title>Multicomponent nature underlies the extraordinary mechanical properties of spider dragline silk.</title>
        <authorList>
            <person name="Kono N."/>
            <person name="Nakamura H."/>
            <person name="Mori M."/>
            <person name="Yoshida Y."/>
            <person name="Ohtoshi R."/>
            <person name="Malay A.D."/>
            <person name="Moran D.A.P."/>
            <person name="Tomita M."/>
            <person name="Numata K."/>
            <person name="Arakawa K."/>
        </authorList>
    </citation>
    <scope>NUCLEOTIDE SEQUENCE</scope>
</reference>
<name>A0A8X6RAM5_TRICX</name>
<comment type="caution">
    <text evidence="1">The sequence shown here is derived from an EMBL/GenBank/DDBJ whole genome shotgun (WGS) entry which is preliminary data.</text>
</comment>
<dbReference type="Proteomes" id="UP000887159">
    <property type="component" value="Unassembled WGS sequence"/>
</dbReference>
<accession>A0A8X6RAM5</accession>
<sequence length="118" mass="13152">MIANSFHDRQLVIGGVESRVRVLVQSHHVERIMPIKSVGRKSSRWHGVEVVKERAVGSLVVRAPDSRPEGLGSMSVPPNILRVLLEYVLVKSVGPKVLWAESRVQGTEENFPPLQFHA</sequence>
<evidence type="ECO:0000313" key="1">
    <source>
        <dbReference type="EMBL" id="GFX90595.1"/>
    </source>
</evidence>
<dbReference type="EMBL" id="BMAU01021103">
    <property type="protein sequence ID" value="GFX90595.1"/>
    <property type="molecule type" value="Genomic_DNA"/>
</dbReference>
<evidence type="ECO:0000313" key="2">
    <source>
        <dbReference type="Proteomes" id="UP000887159"/>
    </source>
</evidence>